<evidence type="ECO:0000256" key="12">
    <source>
        <dbReference type="SAM" id="MobiDB-lite"/>
    </source>
</evidence>
<keyword evidence="10" id="KW-0030">Aminoacyl-tRNA synthetase</keyword>
<feature type="compositionally biased region" description="Basic residues" evidence="12">
    <location>
        <begin position="1"/>
        <end position="16"/>
    </location>
</feature>
<evidence type="ECO:0000256" key="8">
    <source>
        <dbReference type="ARBA" id="ARBA00022884"/>
    </source>
</evidence>
<evidence type="ECO:0000313" key="14">
    <source>
        <dbReference type="EMBL" id="TKA10146.1"/>
    </source>
</evidence>
<keyword evidence="4" id="KW-0820">tRNA-binding</keyword>
<dbReference type="EMBL" id="SUMC01000016">
    <property type="protein sequence ID" value="TKA10146.1"/>
    <property type="molecule type" value="Genomic_DNA"/>
</dbReference>
<sequence>MGRSRRPHRLGRRGAPRRLAAAPPPRRVSRRLRLSPRSACNCARLRRRLRILSVREDEVDAVDAPRPDLELESLTTAQQELDRLRTEELRAKTGQLSTHARQVPGGEIVAERVTDVEPNDLRALATEVVDRIGPSGIVTLGIERNGKAFLVAAVSLDLLDHGIEARQALGAAARAVGGGAGGRGAIASAGGRHGEALDQALANAAEDAIRLLDRR</sequence>
<dbReference type="InterPro" id="IPR003156">
    <property type="entry name" value="DHHA1_dom"/>
</dbReference>
<feature type="region of interest" description="Disordered" evidence="12">
    <location>
        <begin position="1"/>
        <end position="32"/>
    </location>
</feature>
<evidence type="ECO:0000256" key="6">
    <source>
        <dbReference type="ARBA" id="ARBA00022741"/>
    </source>
</evidence>
<dbReference type="Pfam" id="PF02272">
    <property type="entry name" value="DHHA1"/>
    <property type="match status" value="1"/>
</dbReference>
<keyword evidence="8" id="KW-0694">RNA-binding</keyword>
<proteinExistence type="inferred from homology"/>
<evidence type="ECO:0000256" key="4">
    <source>
        <dbReference type="ARBA" id="ARBA00022555"/>
    </source>
</evidence>
<accession>A0A4U0SKK3</accession>
<evidence type="ECO:0000256" key="1">
    <source>
        <dbReference type="ARBA" id="ARBA00008226"/>
    </source>
</evidence>
<gene>
    <name evidence="14" type="ORF">FCI23_18235</name>
</gene>
<evidence type="ECO:0000256" key="7">
    <source>
        <dbReference type="ARBA" id="ARBA00022840"/>
    </source>
</evidence>
<protein>
    <recommendedName>
        <fullName evidence="3">Alanine--tRNA ligase</fullName>
        <ecNumber evidence="2">6.1.1.7</ecNumber>
    </recommendedName>
    <alternativeName>
        <fullName evidence="11">Alanyl-tRNA synthetase</fullName>
    </alternativeName>
</protein>
<dbReference type="EC" id="6.1.1.7" evidence="2"/>
<reference evidence="14 15" key="1">
    <citation type="submission" date="2019-04" db="EMBL/GenBank/DDBJ databases">
        <title>Streptomyces oryziradicis sp. nov., a novel actinomycete isolated from rhizosphere soil of rice (Oryza sativa L.).</title>
        <authorList>
            <person name="Li C."/>
        </authorList>
    </citation>
    <scope>NUCLEOTIDE SEQUENCE [LARGE SCALE GENOMIC DNA]</scope>
    <source>
        <strain evidence="14 15">NEAU-C40</strain>
    </source>
</reference>
<organism evidence="14 15">
    <name type="scientific">Actinacidiphila oryziradicis</name>
    <dbReference type="NCBI Taxonomy" id="2571141"/>
    <lineage>
        <taxon>Bacteria</taxon>
        <taxon>Bacillati</taxon>
        <taxon>Actinomycetota</taxon>
        <taxon>Actinomycetes</taxon>
        <taxon>Kitasatosporales</taxon>
        <taxon>Streptomycetaceae</taxon>
        <taxon>Actinacidiphila</taxon>
    </lineage>
</organism>
<keyword evidence="6" id="KW-0547">Nucleotide-binding</keyword>
<evidence type="ECO:0000256" key="3">
    <source>
        <dbReference type="ARBA" id="ARBA00017959"/>
    </source>
</evidence>
<keyword evidence="15" id="KW-1185">Reference proteome</keyword>
<evidence type="ECO:0000256" key="10">
    <source>
        <dbReference type="ARBA" id="ARBA00023146"/>
    </source>
</evidence>
<comment type="caution">
    <text evidence="14">The sequence shown here is derived from an EMBL/GenBank/DDBJ whole genome shotgun (WGS) entry which is preliminary data.</text>
</comment>
<keyword evidence="7" id="KW-0067">ATP-binding</keyword>
<keyword evidence="9" id="KW-0648">Protein biosynthesis</keyword>
<evidence type="ECO:0000256" key="2">
    <source>
        <dbReference type="ARBA" id="ARBA00013168"/>
    </source>
</evidence>
<evidence type="ECO:0000259" key="13">
    <source>
        <dbReference type="Pfam" id="PF02272"/>
    </source>
</evidence>
<feature type="domain" description="DHHA1" evidence="13">
    <location>
        <begin position="107"/>
        <end position="205"/>
    </location>
</feature>
<evidence type="ECO:0000256" key="11">
    <source>
        <dbReference type="ARBA" id="ARBA00032577"/>
    </source>
</evidence>
<dbReference type="GO" id="GO:0006412">
    <property type="term" value="P:translation"/>
    <property type="evidence" value="ECO:0007669"/>
    <property type="project" value="UniProtKB-KW"/>
</dbReference>
<evidence type="ECO:0000256" key="9">
    <source>
        <dbReference type="ARBA" id="ARBA00022917"/>
    </source>
</evidence>
<dbReference type="FunFam" id="3.10.310.40:FF:000001">
    <property type="entry name" value="Alanine--tRNA ligase"/>
    <property type="match status" value="1"/>
</dbReference>
<dbReference type="AlphaFoldDB" id="A0A4U0SKK3"/>
<evidence type="ECO:0000256" key="5">
    <source>
        <dbReference type="ARBA" id="ARBA00022598"/>
    </source>
</evidence>
<name>A0A4U0SKK3_9ACTN</name>
<evidence type="ECO:0000313" key="15">
    <source>
        <dbReference type="Proteomes" id="UP000305778"/>
    </source>
</evidence>
<dbReference type="GO" id="GO:0000049">
    <property type="term" value="F:tRNA binding"/>
    <property type="evidence" value="ECO:0007669"/>
    <property type="project" value="UniProtKB-KW"/>
</dbReference>
<dbReference type="GO" id="GO:0004813">
    <property type="term" value="F:alanine-tRNA ligase activity"/>
    <property type="evidence" value="ECO:0007669"/>
    <property type="project" value="UniProtKB-EC"/>
</dbReference>
<dbReference type="Proteomes" id="UP000305778">
    <property type="component" value="Unassembled WGS sequence"/>
</dbReference>
<comment type="similarity">
    <text evidence="1">Belongs to the class-II aminoacyl-tRNA synthetase family.</text>
</comment>
<dbReference type="Gene3D" id="3.10.310.40">
    <property type="match status" value="1"/>
</dbReference>
<dbReference type="GO" id="GO:0005524">
    <property type="term" value="F:ATP binding"/>
    <property type="evidence" value="ECO:0007669"/>
    <property type="project" value="UniProtKB-KW"/>
</dbReference>
<keyword evidence="5" id="KW-0436">Ligase</keyword>